<name>A0A383C0W2_9ZZZZ</name>
<dbReference type="InterPro" id="IPR036318">
    <property type="entry name" value="FAD-bd_PCMH-like_sf"/>
</dbReference>
<dbReference type="GO" id="GO:0071949">
    <property type="term" value="F:FAD binding"/>
    <property type="evidence" value="ECO:0007669"/>
    <property type="project" value="InterPro"/>
</dbReference>
<dbReference type="InterPro" id="IPR016166">
    <property type="entry name" value="FAD-bd_PCMH"/>
</dbReference>
<dbReference type="InterPro" id="IPR016169">
    <property type="entry name" value="FAD-bd_PCMH_sub2"/>
</dbReference>
<feature type="domain" description="FAD-binding PCMH-type" evidence="1">
    <location>
        <begin position="1"/>
        <end position="183"/>
    </location>
</feature>
<dbReference type="EMBL" id="UINC01204509">
    <property type="protein sequence ID" value="SVE25268.1"/>
    <property type="molecule type" value="Genomic_DNA"/>
</dbReference>
<accession>A0A383C0W2</accession>
<dbReference type="AlphaFoldDB" id="A0A383C0W2"/>
<dbReference type="Pfam" id="PF01565">
    <property type="entry name" value="FAD_binding_4"/>
    <property type="match status" value="1"/>
</dbReference>
<reference evidence="2" key="1">
    <citation type="submission" date="2018-05" db="EMBL/GenBank/DDBJ databases">
        <authorList>
            <person name="Lanie J.A."/>
            <person name="Ng W.-L."/>
            <person name="Kazmierczak K.M."/>
            <person name="Andrzejewski T.M."/>
            <person name="Davidsen T.M."/>
            <person name="Wayne K.J."/>
            <person name="Tettelin H."/>
            <person name="Glass J.I."/>
            <person name="Rusch D."/>
            <person name="Podicherti R."/>
            <person name="Tsui H.-C.T."/>
            <person name="Winkler M.E."/>
        </authorList>
    </citation>
    <scope>NUCLEOTIDE SEQUENCE</scope>
</reference>
<gene>
    <name evidence="2" type="ORF">METZ01_LOCUS478122</name>
</gene>
<evidence type="ECO:0000313" key="2">
    <source>
        <dbReference type="EMBL" id="SVE25268.1"/>
    </source>
</evidence>
<feature type="non-terminal residue" evidence="2">
    <location>
        <position position="222"/>
    </location>
</feature>
<evidence type="ECO:0000259" key="1">
    <source>
        <dbReference type="PROSITE" id="PS51387"/>
    </source>
</evidence>
<dbReference type="PROSITE" id="PS51387">
    <property type="entry name" value="FAD_PCMH"/>
    <property type="match status" value="1"/>
</dbReference>
<dbReference type="SUPFAM" id="SSF56176">
    <property type="entry name" value="FAD-binding/transporter-associated domain-like"/>
    <property type="match status" value="1"/>
</dbReference>
<dbReference type="InterPro" id="IPR006094">
    <property type="entry name" value="Oxid_FAD_bind_N"/>
</dbReference>
<dbReference type="PANTHER" id="PTHR11748">
    <property type="entry name" value="D-LACTATE DEHYDROGENASE"/>
    <property type="match status" value="1"/>
</dbReference>
<proteinExistence type="predicted"/>
<dbReference type="Gene3D" id="3.30.465.10">
    <property type="match status" value="1"/>
</dbReference>
<organism evidence="2">
    <name type="scientific">marine metagenome</name>
    <dbReference type="NCBI Taxonomy" id="408172"/>
    <lineage>
        <taxon>unclassified sequences</taxon>
        <taxon>metagenomes</taxon>
        <taxon>ecological metagenomes</taxon>
    </lineage>
</organism>
<protein>
    <recommendedName>
        <fullName evidence="1">FAD-binding PCMH-type domain-containing protein</fullName>
    </recommendedName>
</protein>
<sequence length="222" mass="23616">MDSVLVPTNDTQVREAIAWALSEKKPMTVNGAGSKALLGRPSNSETTMDLHDFTGVIDYQPSELVLTARPGTPISEIDSLIREQNQELAFEPPDLGPLFGVSPGRATLGGIIACNLSGSRRVKVGAARDHFLGMQAINGRGEAFKSGGKVVKNVTGYDLCKLIAGSYGTLAVLTEISVKVLPKAEKTRTVLVFGLHDKNAIDMLSNIMSTVHEPTALAHLPP</sequence>
<dbReference type="PANTHER" id="PTHR11748:SF103">
    <property type="entry name" value="GLYCOLATE OXIDASE SUBUNIT GLCE"/>
    <property type="match status" value="1"/>
</dbReference>